<evidence type="ECO:0000313" key="3">
    <source>
        <dbReference type="Proteomes" id="UP000239494"/>
    </source>
</evidence>
<name>A0A2T0TCB5_9PSEU</name>
<dbReference type="AlphaFoldDB" id="A0A2T0TCB5"/>
<dbReference type="Proteomes" id="UP000239494">
    <property type="component" value="Unassembled WGS sequence"/>
</dbReference>
<protein>
    <submittedName>
        <fullName evidence="2">Uncharacterized protein</fullName>
    </submittedName>
</protein>
<evidence type="ECO:0000313" key="2">
    <source>
        <dbReference type="EMBL" id="PRY43303.1"/>
    </source>
</evidence>
<dbReference type="RefSeq" id="WP_170155794.1">
    <property type="nucleotide sequence ID" value="NZ_PVTF01000003.1"/>
</dbReference>
<proteinExistence type="predicted"/>
<evidence type="ECO:0000256" key="1">
    <source>
        <dbReference type="SAM" id="MobiDB-lite"/>
    </source>
</evidence>
<organism evidence="2 3">
    <name type="scientific">Umezawaea tangerina</name>
    <dbReference type="NCBI Taxonomy" id="84725"/>
    <lineage>
        <taxon>Bacteria</taxon>
        <taxon>Bacillati</taxon>
        <taxon>Actinomycetota</taxon>
        <taxon>Actinomycetes</taxon>
        <taxon>Pseudonocardiales</taxon>
        <taxon>Pseudonocardiaceae</taxon>
        <taxon>Umezawaea</taxon>
    </lineage>
</organism>
<keyword evidence="3" id="KW-1185">Reference proteome</keyword>
<sequence length="54" mass="5581">MPKPPGTPSDLINNDPVPSGCNHRDTGTTTTPIDTGSVTTCNFCGTVLLVHENG</sequence>
<feature type="region of interest" description="Disordered" evidence="1">
    <location>
        <begin position="1"/>
        <end position="32"/>
    </location>
</feature>
<accession>A0A2T0TCB5</accession>
<reference evidence="2 3" key="1">
    <citation type="submission" date="2018-03" db="EMBL/GenBank/DDBJ databases">
        <title>Genomic Encyclopedia of Archaeal and Bacterial Type Strains, Phase II (KMG-II): from individual species to whole genera.</title>
        <authorList>
            <person name="Goeker M."/>
        </authorList>
    </citation>
    <scope>NUCLEOTIDE SEQUENCE [LARGE SCALE GENOMIC DNA]</scope>
    <source>
        <strain evidence="2 3">DSM 44720</strain>
    </source>
</reference>
<gene>
    <name evidence="2" type="ORF">CLV43_10343</name>
</gene>
<dbReference type="EMBL" id="PVTF01000003">
    <property type="protein sequence ID" value="PRY43303.1"/>
    <property type="molecule type" value="Genomic_DNA"/>
</dbReference>
<comment type="caution">
    <text evidence="2">The sequence shown here is derived from an EMBL/GenBank/DDBJ whole genome shotgun (WGS) entry which is preliminary data.</text>
</comment>